<dbReference type="PANTHER" id="PTHR33332">
    <property type="entry name" value="REVERSE TRANSCRIPTASE DOMAIN-CONTAINING PROTEIN"/>
    <property type="match status" value="1"/>
</dbReference>
<dbReference type="AlphaFoldDB" id="A0A4C1UT93"/>
<keyword evidence="3" id="KW-1185">Reference proteome</keyword>
<dbReference type="Pfam" id="PF00078">
    <property type="entry name" value="RVT_1"/>
    <property type="match status" value="1"/>
</dbReference>
<keyword evidence="2" id="KW-0548">Nucleotidyltransferase</keyword>
<name>A0A4C1UT93_EUMVA</name>
<gene>
    <name evidence="2" type="ORF">EVAR_93326_1</name>
</gene>
<accession>A0A4C1UT93</accession>
<feature type="domain" description="Reverse transcriptase" evidence="1">
    <location>
        <begin position="1"/>
        <end position="120"/>
    </location>
</feature>
<dbReference type="InterPro" id="IPR000477">
    <property type="entry name" value="RT_dom"/>
</dbReference>
<organism evidence="2 3">
    <name type="scientific">Eumeta variegata</name>
    <name type="common">Bagworm moth</name>
    <name type="synonym">Eumeta japonica</name>
    <dbReference type="NCBI Taxonomy" id="151549"/>
    <lineage>
        <taxon>Eukaryota</taxon>
        <taxon>Metazoa</taxon>
        <taxon>Ecdysozoa</taxon>
        <taxon>Arthropoda</taxon>
        <taxon>Hexapoda</taxon>
        <taxon>Insecta</taxon>
        <taxon>Pterygota</taxon>
        <taxon>Neoptera</taxon>
        <taxon>Endopterygota</taxon>
        <taxon>Lepidoptera</taxon>
        <taxon>Glossata</taxon>
        <taxon>Ditrysia</taxon>
        <taxon>Tineoidea</taxon>
        <taxon>Psychidae</taxon>
        <taxon>Oiketicinae</taxon>
        <taxon>Eumeta</taxon>
    </lineage>
</organism>
<dbReference type="STRING" id="151549.A0A4C1UT93"/>
<dbReference type="Proteomes" id="UP000299102">
    <property type="component" value="Unassembled WGS sequence"/>
</dbReference>
<protein>
    <submittedName>
        <fullName evidence="2">Probable RNA-directed DNA polymerase from transposon X-element</fullName>
    </submittedName>
</protein>
<evidence type="ECO:0000259" key="1">
    <source>
        <dbReference type="PROSITE" id="PS50878"/>
    </source>
</evidence>
<keyword evidence="2" id="KW-0695">RNA-directed DNA polymerase</keyword>
<evidence type="ECO:0000313" key="3">
    <source>
        <dbReference type="Proteomes" id="UP000299102"/>
    </source>
</evidence>
<comment type="caution">
    <text evidence="2">The sequence shown here is derived from an EMBL/GenBank/DDBJ whole genome shotgun (WGS) entry which is preliminary data.</text>
</comment>
<evidence type="ECO:0000313" key="2">
    <source>
        <dbReference type="EMBL" id="GBP29529.1"/>
    </source>
</evidence>
<reference evidence="2 3" key="1">
    <citation type="journal article" date="2019" name="Commun. Biol.">
        <title>The bagworm genome reveals a unique fibroin gene that provides high tensile strength.</title>
        <authorList>
            <person name="Kono N."/>
            <person name="Nakamura H."/>
            <person name="Ohtoshi R."/>
            <person name="Tomita M."/>
            <person name="Numata K."/>
            <person name="Arakawa K."/>
        </authorList>
    </citation>
    <scope>NUCLEOTIDE SEQUENCE [LARGE SCALE GENOMIC DNA]</scope>
</reference>
<sequence>MFKHENTYSTRRPIRAGVPQGSTLSPLLYSAYTNDIPRPSSGVQLALFADDTALYLRGATERNIGPHLQRAIDELGRWFQIWRIEVNPDKSAAISFIYRKGRSSVVVDRGTPHLQCTYSVATQLQIFRTVMTYASPVFAHAAPNRLKKLQTLQNKFCRSATNAHWCVKNSVLHRDLDIPSIAKYMKDASERFFSIAETHSNPLLSAAVSYEAPPPYHFIRRPRNILTDPPDDFTAEVERLREINKQNDY</sequence>
<dbReference type="PROSITE" id="PS50878">
    <property type="entry name" value="RT_POL"/>
    <property type="match status" value="1"/>
</dbReference>
<dbReference type="GO" id="GO:0003964">
    <property type="term" value="F:RNA-directed DNA polymerase activity"/>
    <property type="evidence" value="ECO:0007669"/>
    <property type="project" value="UniProtKB-KW"/>
</dbReference>
<dbReference type="OrthoDB" id="5534248at2759"/>
<keyword evidence="2" id="KW-0808">Transferase</keyword>
<dbReference type="EMBL" id="BGZK01000221">
    <property type="protein sequence ID" value="GBP29529.1"/>
    <property type="molecule type" value="Genomic_DNA"/>
</dbReference>
<proteinExistence type="predicted"/>